<keyword evidence="1" id="KW-1133">Transmembrane helix</keyword>
<dbReference type="AlphaFoldDB" id="A0ABD6P6D4"/>
<feature type="transmembrane region" description="Helical" evidence="1">
    <location>
        <begin position="342"/>
        <end position="361"/>
    </location>
</feature>
<proteinExistence type="predicted"/>
<feature type="transmembrane region" description="Helical" evidence="1">
    <location>
        <begin position="155"/>
        <end position="174"/>
    </location>
</feature>
<feature type="transmembrane region" description="Helical" evidence="1">
    <location>
        <begin position="367"/>
        <end position="388"/>
    </location>
</feature>
<reference evidence="2 3" key="1">
    <citation type="submission" date="2016-06" db="EMBL/GenBank/DDBJ databases">
        <authorList>
            <person name="Sutton G."/>
            <person name="Brinkac L."/>
            <person name="Sanka R."/>
            <person name="Adams M."/>
            <person name="Lau E."/>
            <person name="Sam S."/>
            <person name="Sreng N."/>
            <person name="Him V."/>
            <person name="Kerleguer A."/>
            <person name="Cheng S."/>
        </authorList>
    </citation>
    <scope>NUCLEOTIDE SEQUENCE [LARGE SCALE GENOMIC DNA]</scope>
    <source>
        <strain evidence="2 3">E2978</strain>
    </source>
</reference>
<dbReference type="Proteomes" id="UP000092086">
    <property type="component" value="Unassembled WGS sequence"/>
</dbReference>
<keyword evidence="1" id="KW-0472">Membrane</keyword>
<feature type="transmembrane region" description="Helical" evidence="1">
    <location>
        <begin position="277"/>
        <end position="299"/>
    </location>
</feature>
<accession>A0ABD6P6D4</accession>
<evidence type="ECO:0000256" key="1">
    <source>
        <dbReference type="SAM" id="Phobius"/>
    </source>
</evidence>
<gene>
    <name evidence="2" type="ORF">A5672_11460</name>
</gene>
<keyword evidence="1" id="KW-0812">Transmembrane</keyword>
<name>A0ABD6P6D4_9MYCO</name>
<feature type="transmembrane region" description="Helical" evidence="1">
    <location>
        <begin position="23"/>
        <end position="45"/>
    </location>
</feature>
<protein>
    <submittedName>
        <fullName evidence="2">Uncharacterized protein</fullName>
    </submittedName>
</protein>
<sequence length="401" mass="41946">MLGLAFWTLAARMLTPEQLGTGAGLVAAMTLLSTFGVLGISTLLLERFKAVSVTDRRALVSTGLGVAGLGGTFVAAGWLAVSAPLHLSGVLGDLPPTTALLLVGTTGIAATCGAFDQAVLGMGASSLQLRRNLLASILRIAVLLGAIALDIRTGQAILVSWAVGFAGSLVATPLRRHLPPRARVTIGQRWHLVRDHWAVAMGHHSLTLAVSSSSLMLPVVVASLMSATQTAYFNQARLLADTIVALPYLLTLALFATAESVDGFRRKAPRTLVMGMVLALSFIVVGALFGRILLLLFGVNYSQESWPLLVIILAACPGMVIKDHFVVLRRLQGMRRQGAVTMALWSAAELTGAVIGGLTGGMTMLCAGWLAMSTGCALIALPVLIKAIRTPPSMTSQKVPS</sequence>
<feature type="transmembrane region" description="Helical" evidence="1">
    <location>
        <begin position="206"/>
        <end position="226"/>
    </location>
</feature>
<evidence type="ECO:0000313" key="3">
    <source>
        <dbReference type="Proteomes" id="UP000092086"/>
    </source>
</evidence>
<dbReference type="PANTHER" id="PTHR43424:SF1">
    <property type="entry name" value="LOCUS PUTATIVE PROTEIN 1-RELATED"/>
    <property type="match status" value="1"/>
</dbReference>
<dbReference type="InterPro" id="IPR052556">
    <property type="entry name" value="PolySynth_Transporter"/>
</dbReference>
<organism evidence="2 3">
    <name type="scientific">Mycobacterium alsense</name>
    <dbReference type="NCBI Taxonomy" id="324058"/>
    <lineage>
        <taxon>Bacteria</taxon>
        <taxon>Bacillati</taxon>
        <taxon>Actinomycetota</taxon>
        <taxon>Actinomycetes</taxon>
        <taxon>Mycobacteriales</taxon>
        <taxon>Mycobacteriaceae</taxon>
        <taxon>Mycobacterium</taxon>
    </lineage>
</organism>
<feature type="transmembrane region" description="Helical" evidence="1">
    <location>
        <begin position="57"/>
        <end position="79"/>
    </location>
</feature>
<dbReference type="PANTHER" id="PTHR43424">
    <property type="entry name" value="LOCUS PUTATIVE PROTEIN 1-RELATED"/>
    <property type="match status" value="1"/>
</dbReference>
<feature type="transmembrane region" description="Helical" evidence="1">
    <location>
        <begin position="99"/>
        <end position="120"/>
    </location>
</feature>
<dbReference type="EMBL" id="LZIT01000075">
    <property type="protein sequence ID" value="OBG42611.1"/>
    <property type="molecule type" value="Genomic_DNA"/>
</dbReference>
<feature type="transmembrane region" description="Helical" evidence="1">
    <location>
        <begin position="305"/>
        <end position="321"/>
    </location>
</feature>
<comment type="caution">
    <text evidence="2">The sequence shown here is derived from an EMBL/GenBank/DDBJ whole genome shotgun (WGS) entry which is preliminary data.</text>
</comment>
<feature type="transmembrane region" description="Helical" evidence="1">
    <location>
        <begin position="238"/>
        <end position="256"/>
    </location>
</feature>
<evidence type="ECO:0000313" key="2">
    <source>
        <dbReference type="EMBL" id="OBG42611.1"/>
    </source>
</evidence>
<feature type="transmembrane region" description="Helical" evidence="1">
    <location>
        <begin position="132"/>
        <end position="149"/>
    </location>
</feature>